<evidence type="ECO:0000256" key="11">
    <source>
        <dbReference type="ARBA" id="ARBA00022968"/>
    </source>
</evidence>
<gene>
    <name evidence="17" type="ORF">JR316_012942</name>
</gene>
<comment type="subcellular location">
    <subcellularLocation>
        <location evidence="2">Endoplasmic reticulum membrane</location>
        <topology evidence="2">Single-pass type II membrane protein</topology>
    </subcellularLocation>
</comment>
<dbReference type="NCBIfam" id="TIGR02228">
    <property type="entry name" value="sigpep_I_arch"/>
    <property type="match status" value="1"/>
</dbReference>
<evidence type="ECO:0000256" key="14">
    <source>
        <dbReference type="ARBA" id="ARBA00033305"/>
    </source>
</evidence>
<dbReference type="GO" id="GO:0005787">
    <property type="term" value="C:signal peptidase complex"/>
    <property type="evidence" value="ECO:0007669"/>
    <property type="project" value="TreeGrafter"/>
</dbReference>
<evidence type="ECO:0000256" key="2">
    <source>
        <dbReference type="ARBA" id="ARBA00004648"/>
    </source>
</evidence>
<evidence type="ECO:0000256" key="13">
    <source>
        <dbReference type="ARBA" id="ARBA00023136"/>
    </source>
</evidence>
<comment type="caution">
    <text evidence="17">The sequence shown here is derived from an EMBL/GenBank/DDBJ whole genome shotgun (WGS) entry which is preliminary data.</text>
</comment>
<dbReference type="GO" id="GO:0006465">
    <property type="term" value="P:signal peptide processing"/>
    <property type="evidence" value="ECO:0007669"/>
    <property type="project" value="InterPro"/>
</dbReference>
<comment type="similarity">
    <text evidence="3">Belongs to the peptidase S26B family.</text>
</comment>
<comment type="catalytic activity">
    <reaction evidence="1">
        <text>Cleavage of hydrophobic, N-terminal signal or leader sequences from secreted and periplasmic proteins.</text>
        <dbReference type="EC" id="3.4.21.89"/>
    </reaction>
</comment>
<evidence type="ECO:0000256" key="7">
    <source>
        <dbReference type="ARBA" id="ARBA00022670"/>
    </source>
</evidence>
<proteinExistence type="inferred from homology"/>
<sequence>MPTLRQILLKGLSFLTSLISVLVLYKGIGVLANTQSPLVVVLSGSMAPAFHRGDILFLTNPRTIQYKTGDIVVYSVPGAEIPIVHRVMQALDIEREYDDARYPLDGDVKWFVQPQYKTWQAESEGDARDQLLLTKGDNNDVDDIELYNGLDGLQRKHIIGKVRWFLPYVGYASIIMNEMPLVKYGFFAILGLVSIL</sequence>
<evidence type="ECO:0000256" key="9">
    <source>
        <dbReference type="ARBA" id="ARBA00022801"/>
    </source>
</evidence>
<evidence type="ECO:0000256" key="8">
    <source>
        <dbReference type="ARBA" id="ARBA00022692"/>
    </source>
</evidence>
<protein>
    <recommendedName>
        <fullName evidence="5">Signal peptidase complex catalytic subunit SEC11</fullName>
        <ecNumber evidence="4">3.4.21.89</ecNumber>
    </recommendedName>
    <alternativeName>
        <fullName evidence="14">Signal peptidase I</fullName>
    </alternativeName>
    <alternativeName>
        <fullName evidence="6">Signal peptidase complex catalytic subunit sec11</fullName>
    </alternativeName>
</protein>
<evidence type="ECO:0000256" key="16">
    <source>
        <dbReference type="ARBA" id="ARBA00047037"/>
    </source>
</evidence>
<comment type="subunit">
    <text evidence="16">Component of the signal peptidase complex (SPC) composed of a catalytic subunit SEC11 and three accessory subunits SPC1, SPC2 and SPC3. The complex induces a local thinning of the ER membrane which is used to measure the length of the signal peptide (SP) h-region of protein substrates. This ensures the selectivity of the complex towards h-regions shorter than 18-20 amino acids. SPC associates with the translocon complex.</text>
</comment>
<keyword evidence="13" id="KW-0472">Membrane</keyword>
<dbReference type="EMBL" id="JAFIQS010000020">
    <property type="protein sequence ID" value="KAG5162279.1"/>
    <property type="molecule type" value="Genomic_DNA"/>
</dbReference>
<dbReference type="InterPro" id="IPR001733">
    <property type="entry name" value="Peptidase_S26B"/>
</dbReference>
<dbReference type="InterPro" id="IPR019756">
    <property type="entry name" value="Pept_S26A_signal_pept_1_Ser-AS"/>
</dbReference>
<name>A0A8H7XM57_PSICU</name>
<dbReference type="PROSITE" id="PS00501">
    <property type="entry name" value="SPASE_I_1"/>
    <property type="match status" value="1"/>
</dbReference>
<evidence type="ECO:0000256" key="15">
    <source>
        <dbReference type="ARBA" id="ARBA00045533"/>
    </source>
</evidence>
<evidence type="ECO:0000256" key="10">
    <source>
        <dbReference type="ARBA" id="ARBA00022824"/>
    </source>
</evidence>
<comment type="function">
    <text evidence="15">Catalytic component of the signal peptidase complex (SPC) which catalyzes the cleavage of N-terminal signal sequences from nascent proteins as they are translocated into the lumen of the endoplasmic reticulum. Specifically cleaves N-terminal signal peptides that contain a hydrophobic alpha-helix (h-region) shorter than 18-20 amino acids.</text>
</comment>
<dbReference type="OrthoDB" id="10257561at2759"/>
<accession>A0A8H7XM57</accession>
<evidence type="ECO:0000256" key="6">
    <source>
        <dbReference type="ARBA" id="ARBA00021755"/>
    </source>
</evidence>
<organism evidence="17">
    <name type="scientific">Psilocybe cubensis</name>
    <name type="common">Psychedelic mushroom</name>
    <name type="synonym">Stropharia cubensis</name>
    <dbReference type="NCBI Taxonomy" id="181762"/>
    <lineage>
        <taxon>Eukaryota</taxon>
        <taxon>Fungi</taxon>
        <taxon>Dikarya</taxon>
        <taxon>Basidiomycota</taxon>
        <taxon>Agaricomycotina</taxon>
        <taxon>Agaricomycetes</taxon>
        <taxon>Agaricomycetidae</taxon>
        <taxon>Agaricales</taxon>
        <taxon>Agaricineae</taxon>
        <taxon>Strophariaceae</taxon>
        <taxon>Psilocybe</taxon>
    </lineage>
</organism>
<dbReference type="CDD" id="cd06530">
    <property type="entry name" value="S26_SPase_I"/>
    <property type="match status" value="1"/>
</dbReference>
<keyword evidence="10" id="KW-0256">Endoplasmic reticulum</keyword>
<evidence type="ECO:0000256" key="1">
    <source>
        <dbReference type="ARBA" id="ARBA00000677"/>
    </source>
</evidence>
<dbReference type="EC" id="3.4.21.89" evidence="4"/>
<evidence type="ECO:0000256" key="3">
    <source>
        <dbReference type="ARBA" id="ARBA00011035"/>
    </source>
</evidence>
<dbReference type="GO" id="GO:0004252">
    <property type="term" value="F:serine-type endopeptidase activity"/>
    <property type="evidence" value="ECO:0007669"/>
    <property type="project" value="InterPro"/>
</dbReference>
<keyword evidence="12" id="KW-1133">Transmembrane helix</keyword>
<dbReference type="PANTHER" id="PTHR10806:SF6">
    <property type="entry name" value="SIGNAL PEPTIDASE COMPLEX CATALYTIC SUBUNIT SEC11"/>
    <property type="match status" value="1"/>
</dbReference>
<dbReference type="GO" id="GO:0009003">
    <property type="term" value="F:signal peptidase activity"/>
    <property type="evidence" value="ECO:0007669"/>
    <property type="project" value="UniProtKB-EC"/>
</dbReference>
<dbReference type="InterPro" id="IPR036286">
    <property type="entry name" value="LexA/Signal_pep-like_sf"/>
</dbReference>
<keyword evidence="11" id="KW-0735">Signal-anchor</keyword>
<dbReference type="InterPro" id="IPR019533">
    <property type="entry name" value="Peptidase_S26"/>
</dbReference>
<dbReference type="AlphaFoldDB" id="A0A8H7XM57"/>
<evidence type="ECO:0000313" key="17">
    <source>
        <dbReference type="EMBL" id="KAG5162279.1"/>
    </source>
</evidence>
<keyword evidence="8" id="KW-0812">Transmembrane</keyword>
<evidence type="ECO:0000256" key="5">
    <source>
        <dbReference type="ARBA" id="ARBA00019685"/>
    </source>
</evidence>
<keyword evidence="7" id="KW-0645">Protease</keyword>
<dbReference type="PANTHER" id="PTHR10806">
    <property type="entry name" value="SIGNAL PEPTIDASE COMPLEX CATALYTIC SUBUNIT SEC11"/>
    <property type="match status" value="1"/>
</dbReference>
<keyword evidence="9" id="KW-0378">Hydrolase</keyword>
<dbReference type="SUPFAM" id="SSF51306">
    <property type="entry name" value="LexA/Signal peptidase"/>
    <property type="match status" value="1"/>
</dbReference>
<evidence type="ECO:0000256" key="4">
    <source>
        <dbReference type="ARBA" id="ARBA00013208"/>
    </source>
</evidence>
<reference evidence="17" key="1">
    <citation type="submission" date="2021-02" db="EMBL/GenBank/DDBJ databases">
        <title>Psilocybe cubensis genome.</title>
        <authorList>
            <person name="Mckernan K.J."/>
            <person name="Crawford S."/>
            <person name="Trippe A."/>
            <person name="Kane L.T."/>
            <person name="Mclaughlin S."/>
        </authorList>
    </citation>
    <scope>NUCLEOTIDE SEQUENCE [LARGE SCALE GENOMIC DNA]</scope>
    <source>
        <strain evidence="17">MGC-MH-2018</strain>
    </source>
</reference>
<evidence type="ECO:0000256" key="12">
    <source>
        <dbReference type="ARBA" id="ARBA00022989"/>
    </source>
</evidence>